<feature type="compositionally biased region" description="Basic and acidic residues" evidence="1">
    <location>
        <begin position="585"/>
        <end position="617"/>
    </location>
</feature>
<comment type="caution">
    <text evidence="2">The sequence shown here is derived from an EMBL/GenBank/DDBJ whole genome shotgun (WGS) entry which is preliminary data.</text>
</comment>
<feature type="region of interest" description="Disordered" evidence="1">
    <location>
        <begin position="482"/>
        <end position="530"/>
    </location>
</feature>
<accession>A0AAW1WDL7</accession>
<evidence type="ECO:0000313" key="3">
    <source>
        <dbReference type="Proteomes" id="UP001457282"/>
    </source>
</evidence>
<proteinExistence type="predicted"/>
<sequence length="830" mass="94953">MTQVEEALPQNPNSESHSQSETLTLAPPQDQEPHSQSETLTLAPPQDQEPEMKQNPPQSEDNPDVFPVRSPRSRTAITFSRKKRKKSGRNQKATQMKLDILRETLKPIPFVPAKTLDFDSHEELLKRLGLWDFVHIQFDRSFRVDLLAQLIVNFNPGQRCSHVNEVRIMLNRTDLGRALKLPVPPKNKKNADAVEEPPASEESRAFLEDFVSNWVLLHEDTWMMSSEVLNNTKAIKEGQFAKVDWAGLIWFMVNEELVKAPKLENCYYASHLQYLIKSQREDLFLVKQESKVEIDLKDDDEEEEEDGNEDVKMGGEDDLQGGRLEEQNIKLSLGQENVEKVDVEREIVEKVDVEPENVEKVDGEHEDVEKADGEHEDVEKDDGEQEIVEKVDDEQEIVEKVNLEQENVVKVDLGQENVEKVDLDQENVEKVSAEKEQVQDEDEDVMDFEEFKEAEPAQWLLAGKNNLGESCLQPCNLGGVKDFGCGDESNKDMELGEAVGEEEDEEEEEEEEEVEEEDDQDGGFHLLPKGFSLEGFPSGSLTQSMEGVQIPLSSGMPLRDHFSMEFPSSRDIMLPGSSSLFGNGHKREISHENDNSHDGLHGNKRLRTDGPWDSKLSGDFETGMDQIQQWMGKMEGIQQWMGKARMMYAAKEQECEHATMNQQFLLEELQKREELIDHLHKARTEDQQKLQTEKYRFEHEVHLMKNLLEGYRKALKATQKAFAEHRARYPQAVEPLYRDVPGSGGLVLSTTELEKLRLKQEEEERVNRLVIETKIKDFEAGWISKFEAHHCGIELVSNRLLDVEKEVTLVKEGLAKRKVPEAPESTPNDS</sequence>
<protein>
    <submittedName>
        <fullName evidence="2">Uncharacterized protein</fullName>
    </submittedName>
</protein>
<feature type="compositionally biased region" description="Basic residues" evidence="1">
    <location>
        <begin position="80"/>
        <end position="89"/>
    </location>
</feature>
<organism evidence="2 3">
    <name type="scientific">Rubus argutus</name>
    <name type="common">Southern blackberry</name>
    <dbReference type="NCBI Taxonomy" id="59490"/>
    <lineage>
        <taxon>Eukaryota</taxon>
        <taxon>Viridiplantae</taxon>
        <taxon>Streptophyta</taxon>
        <taxon>Embryophyta</taxon>
        <taxon>Tracheophyta</taxon>
        <taxon>Spermatophyta</taxon>
        <taxon>Magnoliopsida</taxon>
        <taxon>eudicotyledons</taxon>
        <taxon>Gunneridae</taxon>
        <taxon>Pentapetalae</taxon>
        <taxon>rosids</taxon>
        <taxon>fabids</taxon>
        <taxon>Rosales</taxon>
        <taxon>Rosaceae</taxon>
        <taxon>Rosoideae</taxon>
        <taxon>Rosoideae incertae sedis</taxon>
        <taxon>Rubus</taxon>
    </lineage>
</organism>
<feature type="region of interest" description="Disordered" evidence="1">
    <location>
        <begin position="358"/>
        <end position="383"/>
    </location>
</feature>
<reference evidence="2 3" key="1">
    <citation type="journal article" date="2023" name="G3 (Bethesda)">
        <title>A chromosome-length genome assembly and annotation of blackberry (Rubus argutus, cv. 'Hillquist').</title>
        <authorList>
            <person name="Bruna T."/>
            <person name="Aryal R."/>
            <person name="Dudchenko O."/>
            <person name="Sargent D.J."/>
            <person name="Mead D."/>
            <person name="Buti M."/>
            <person name="Cavallini A."/>
            <person name="Hytonen T."/>
            <person name="Andres J."/>
            <person name="Pham M."/>
            <person name="Weisz D."/>
            <person name="Mascagni F."/>
            <person name="Usai G."/>
            <person name="Natali L."/>
            <person name="Bassil N."/>
            <person name="Fernandez G.E."/>
            <person name="Lomsadze A."/>
            <person name="Armour M."/>
            <person name="Olukolu B."/>
            <person name="Poorten T."/>
            <person name="Britton C."/>
            <person name="Davik J."/>
            <person name="Ashrafi H."/>
            <person name="Aiden E.L."/>
            <person name="Borodovsky M."/>
            <person name="Worthington M."/>
        </authorList>
    </citation>
    <scope>NUCLEOTIDE SEQUENCE [LARGE SCALE GENOMIC DNA]</scope>
    <source>
        <strain evidence="2">PI 553951</strain>
    </source>
</reference>
<feature type="compositionally biased region" description="Polar residues" evidence="1">
    <location>
        <begin position="10"/>
        <end position="23"/>
    </location>
</feature>
<feature type="compositionally biased region" description="Acidic residues" evidence="1">
    <location>
        <begin position="374"/>
        <end position="383"/>
    </location>
</feature>
<gene>
    <name evidence="2" type="ORF">M0R45_031141</name>
</gene>
<evidence type="ECO:0000313" key="2">
    <source>
        <dbReference type="EMBL" id="KAK9922688.1"/>
    </source>
</evidence>
<dbReference type="AlphaFoldDB" id="A0AAW1WDL7"/>
<feature type="compositionally biased region" description="Basic and acidic residues" evidence="1">
    <location>
        <begin position="358"/>
        <end position="373"/>
    </location>
</feature>
<feature type="compositionally biased region" description="Acidic residues" evidence="1">
    <location>
        <begin position="499"/>
        <end position="521"/>
    </location>
</feature>
<dbReference type="PANTHER" id="PTHR35120:SF2">
    <property type="entry name" value="AMINOTRANSFERASE-LIKE PLANT MOBILE DOMAIN-CONTAINING PROTEIN"/>
    <property type="match status" value="1"/>
</dbReference>
<dbReference type="EMBL" id="JBEDUW010000006">
    <property type="protein sequence ID" value="KAK9922688.1"/>
    <property type="molecule type" value="Genomic_DNA"/>
</dbReference>
<keyword evidence="3" id="KW-1185">Reference proteome</keyword>
<dbReference type="PANTHER" id="PTHR35120">
    <property type="entry name" value="HISTONE ACETYLTRANSFERASE KAT6B-LIKE"/>
    <property type="match status" value="1"/>
</dbReference>
<evidence type="ECO:0000256" key="1">
    <source>
        <dbReference type="SAM" id="MobiDB-lite"/>
    </source>
</evidence>
<feature type="region of interest" description="Disordered" evidence="1">
    <location>
        <begin position="295"/>
        <end position="323"/>
    </location>
</feature>
<feature type="region of interest" description="Disordered" evidence="1">
    <location>
        <begin position="583"/>
        <end position="617"/>
    </location>
</feature>
<feature type="region of interest" description="Disordered" evidence="1">
    <location>
        <begin position="1"/>
        <end position="95"/>
    </location>
</feature>
<dbReference type="Proteomes" id="UP001457282">
    <property type="component" value="Unassembled WGS sequence"/>
</dbReference>
<name>A0AAW1WDL7_RUBAR</name>
<feature type="compositionally biased region" description="Acidic residues" evidence="1">
    <location>
        <begin position="296"/>
        <end position="308"/>
    </location>
</feature>